<name>A0ABD0JYI6_9CAEN</name>
<comment type="caution">
    <text evidence="1">The sequence shown here is derived from an EMBL/GenBank/DDBJ whole genome shotgun (WGS) entry which is preliminary data.</text>
</comment>
<keyword evidence="2" id="KW-1185">Reference proteome</keyword>
<sequence>MQAYPSHCCRSDPRNGRTERVIVTSGRLLEEEKLLGKGSIAVPQTHAHIQTRQQLIRDSDCDTYHLA</sequence>
<accession>A0ABD0JYI6</accession>
<gene>
    <name evidence="1" type="ORF">BaRGS_00029101</name>
</gene>
<protein>
    <submittedName>
        <fullName evidence="1">Uncharacterized protein</fullName>
    </submittedName>
</protein>
<dbReference type="EMBL" id="JACVVK020000298">
    <property type="protein sequence ID" value="KAK7479635.1"/>
    <property type="molecule type" value="Genomic_DNA"/>
</dbReference>
<reference evidence="1 2" key="1">
    <citation type="journal article" date="2023" name="Sci. Data">
        <title>Genome assembly of the Korean intertidal mud-creeper Batillaria attramentaria.</title>
        <authorList>
            <person name="Patra A.K."/>
            <person name="Ho P.T."/>
            <person name="Jun S."/>
            <person name="Lee S.J."/>
            <person name="Kim Y."/>
            <person name="Won Y.J."/>
        </authorList>
    </citation>
    <scope>NUCLEOTIDE SEQUENCE [LARGE SCALE GENOMIC DNA]</scope>
    <source>
        <strain evidence="1">Wonlab-2016</strain>
    </source>
</reference>
<organism evidence="1 2">
    <name type="scientific">Batillaria attramentaria</name>
    <dbReference type="NCBI Taxonomy" id="370345"/>
    <lineage>
        <taxon>Eukaryota</taxon>
        <taxon>Metazoa</taxon>
        <taxon>Spiralia</taxon>
        <taxon>Lophotrochozoa</taxon>
        <taxon>Mollusca</taxon>
        <taxon>Gastropoda</taxon>
        <taxon>Caenogastropoda</taxon>
        <taxon>Sorbeoconcha</taxon>
        <taxon>Cerithioidea</taxon>
        <taxon>Batillariidae</taxon>
        <taxon>Batillaria</taxon>
    </lineage>
</organism>
<evidence type="ECO:0000313" key="2">
    <source>
        <dbReference type="Proteomes" id="UP001519460"/>
    </source>
</evidence>
<evidence type="ECO:0000313" key="1">
    <source>
        <dbReference type="EMBL" id="KAK7479635.1"/>
    </source>
</evidence>
<dbReference type="Proteomes" id="UP001519460">
    <property type="component" value="Unassembled WGS sequence"/>
</dbReference>
<dbReference type="AlphaFoldDB" id="A0ABD0JYI6"/>
<proteinExistence type="predicted"/>